<evidence type="ECO:0000313" key="2">
    <source>
        <dbReference type="EMBL" id="MBA5205899.1"/>
    </source>
</evidence>
<evidence type="ECO:0000313" key="5">
    <source>
        <dbReference type="Proteomes" id="UP000557749"/>
    </source>
</evidence>
<evidence type="ECO:0000313" key="4">
    <source>
        <dbReference type="Proteomes" id="UP000530038"/>
    </source>
</evidence>
<dbReference type="Proteomes" id="UP000530038">
    <property type="component" value="Unassembled WGS sequence"/>
</dbReference>
<dbReference type="EMBL" id="JACERJ010000015">
    <property type="protein sequence ID" value="MBA5205899.1"/>
    <property type="molecule type" value="Genomic_DNA"/>
</dbReference>
<dbReference type="RefSeq" id="WP_181830260.1">
    <property type="nucleotide sequence ID" value="NZ_CP065044.1"/>
</dbReference>
<accession>A0AAW3T182</accession>
<keyword evidence="1" id="KW-0732">Signal</keyword>
<keyword evidence="2" id="KW-0966">Cell projection</keyword>
<feature type="signal peptide" evidence="1">
    <location>
        <begin position="1"/>
        <end position="24"/>
    </location>
</feature>
<dbReference type="Pfam" id="PF06366">
    <property type="entry name" value="FlhE"/>
    <property type="match status" value="1"/>
</dbReference>
<dbReference type="AlphaFoldDB" id="A0AAW3T182"/>
<sequence>MEILKYLSATALLPLCLFVGTAHALDGSYTSGDMKRMDVHSANIWNQFTFPISPGVAPPANTKVNIIYWNYGLGRLQVGNKGALTVYLCQGNTSTCINISDMQSGSTTAFKYKSATIPFFLYYRVDSKSIIGTIYGSGPTQLTVNWTDRW</sequence>
<proteinExistence type="predicted"/>
<name>A0AAW3T182_9GAMM</name>
<protein>
    <submittedName>
        <fullName evidence="2">Flagellar protein FlhE</fullName>
    </submittedName>
</protein>
<keyword evidence="4" id="KW-1185">Reference proteome</keyword>
<feature type="chain" id="PRO_5043912956" evidence="1">
    <location>
        <begin position="25"/>
        <end position="150"/>
    </location>
</feature>
<evidence type="ECO:0000256" key="1">
    <source>
        <dbReference type="SAM" id="SignalP"/>
    </source>
</evidence>
<comment type="caution">
    <text evidence="2">The sequence shown here is derived from an EMBL/GenBank/DDBJ whole genome shotgun (WGS) entry which is preliminary data.</text>
</comment>
<dbReference type="InterPro" id="IPR009420">
    <property type="entry name" value="FlhE"/>
</dbReference>
<dbReference type="Proteomes" id="UP000557749">
    <property type="component" value="Unassembled WGS sequence"/>
</dbReference>
<keyword evidence="2" id="KW-0282">Flagellum</keyword>
<reference evidence="4 5" key="1">
    <citation type="submission" date="2020-07" db="EMBL/GenBank/DDBJ databases">
        <title>Characterization of Pectobacterium aroidearum strains causing soft rot on Amorphophallus konjac.</title>
        <authorList>
            <person name="Xie H."/>
        </authorList>
    </citation>
    <scope>NUCLEOTIDE SEQUENCE [LARGE SCALE GENOMIC DNA]</scope>
    <source>
        <strain evidence="3 4">MY10</strain>
        <strain evidence="2 5">MY7</strain>
    </source>
</reference>
<evidence type="ECO:0000313" key="3">
    <source>
        <dbReference type="EMBL" id="MBA5234185.1"/>
    </source>
</evidence>
<organism evidence="2 5">
    <name type="scientific">Pectobacterium aroidearum</name>
    <dbReference type="NCBI Taxonomy" id="1201031"/>
    <lineage>
        <taxon>Bacteria</taxon>
        <taxon>Pseudomonadati</taxon>
        <taxon>Pseudomonadota</taxon>
        <taxon>Gammaproteobacteria</taxon>
        <taxon>Enterobacterales</taxon>
        <taxon>Pectobacteriaceae</taxon>
        <taxon>Pectobacterium</taxon>
    </lineage>
</organism>
<keyword evidence="2" id="KW-0969">Cilium</keyword>
<gene>
    <name evidence="3" type="ORF">H2Y56_19020</name>
    <name evidence="2" type="ORF">H2Y57_19650</name>
</gene>
<dbReference type="EMBL" id="JACERK010000011">
    <property type="protein sequence ID" value="MBA5234185.1"/>
    <property type="molecule type" value="Genomic_DNA"/>
</dbReference>
<dbReference type="GeneID" id="67792454"/>